<protein>
    <submittedName>
        <fullName evidence="3">Uncharacterized protein</fullName>
    </submittedName>
</protein>
<feature type="compositionally biased region" description="Basic and acidic residues" evidence="2">
    <location>
        <begin position="1"/>
        <end position="10"/>
    </location>
</feature>
<accession>A0A937X5E9</accession>
<evidence type="ECO:0000313" key="4">
    <source>
        <dbReference type="Proteomes" id="UP000703893"/>
    </source>
</evidence>
<evidence type="ECO:0000313" key="3">
    <source>
        <dbReference type="EMBL" id="MBM3273946.1"/>
    </source>
</evidence>
<organism evidence="3 4">
    <name type="scientific">Candidatus Tanganyikabacteria bacterium</name>
    <dbReference type="NCBI Taxonomy" id="2961651"/>
    <lineage>
        <taxon>Bacteria</taxon>
        <taxon>Bacillati</taxon>
        <taxon>Candidatus Sericytochromatia</taxon>
        <taxon>Candidatus Tanganyikabacteria</taxon>
    </lineage>
</organism>
<reference evidence="3 4" key="1">
    <citation type="submission" date="2019-03" db="EMBL/GenBank/DDBJ databases">
        <title>Lake Tanganyika Metagenome-Assembled Genomes (MAGs).</title>
        <authorList>
            <person name="Tran P."/>
        </authorList>
    </citation>
    <scope>NUCLEOTIDE SEQUENCE [LARGE SCALE GENOMIC DNA]</scope>
    <source>
        <strain evidence="3">K_DeepCast_65m_m2_236</strain>
    </source>
</reference>
<dbReference type="EMBL" id="VGJX01000083">
    <property type="protein sequence ID" value="MBM3273946.1"/>
    <property type="molecule type" value="Genomic_DNA"/>
</dbReference>
<dbReference type="Proteomes" id="UP000703893">
    <property type="component" value="Unassembled WGS sequence"/>
</dbReference>
<evidence type="ECO:0000256" key="2">
    <source>
        <dbReference type="SAM" id="MobiDB-lite"/>
    </source>
</evidence>
<keyword evidence="1" id="KW-0175">Coiled coil</keyword>
<feature type="region of interest" description="Disordered" evidence="2">
    <location>
        <begin position="1"/>
        <end position="71"/>
    </location>
</feature>
<comment type="caution">
    <text evidence="3">The sequence shown here is derived from an EMBL/GenBank/DDBJ whole genome shotgun (WGS) entry which is preliminary data.</text>
</comment>
<feature type="compositionally biased region" description="Low complexity" evidence="2">
    <location>
        <begin position="13"/>
        <end position="34"/>
    </location>
</feature>
<proteinExistence type="predicted"/>
<name>A0A937X5E9_9BACT</name>
<gene>
    <name evidence="3" type="ORF">FJZ00_02245</name>
</gene>
<sequence>MSSGRDREKGPSGFLNNLLGNLGITKPQPQRPGARPGPPGDRMAQGARATNPINTGASKATQPLSEAEKAKQSEERRYLIAAYEATPTLIPEFQNPQYMYKLISNERDYVQECLNKLMAERKKMVQDFGPEPTQAQEAQLDQHEAKVQEYRNDLTRLFLLIKKVAGVQKSGTGGTDFLDPIK</sequence>
<feature type="coiled-coil region" evidence="1">
    <location>
        <begin position="133"/>
        <end position="160"/>
    </location>
</feature>
<dbReference type="AlphaFoldDB" id="A0A937X5E9"/>
<evidence type="ECO:0000256" key="1">
    <source>
        <dbReference type="SAM" id="Coils"/>
    </source>
</evidence>
<feature type="compositionally biased region" description="Polar residues" evidence="2">
    <location>
        <begin position="51"/>
        <end position="64"/>
    </location>
</feature>